<evidence type="ECO:0000313" key="1">
    <source>
        <dbReference type="EMBL" id="ACL42047.1"/>
    </source>
</evidence>
<dbReference type="KEGG" id="ach:Achl_4096"/>
<dbReference type="HOGENOM" id="CLU_971977_0_0_11"/>
<dbReference type="RefSeq" id="WP_012623064.1">
    <property type="nucleotide sequence ID" value="NC_011879.1"/>
</dbReference>
<evidence type="ECO:0000313" key="2">
    <source>
        <dbReference type="Proteomes" id="UP000002505"/>
    </source>
</evidence>
<dbReference type="AlphaFoldDB" id="B8HI00"/>
<protein>
    <submittedName>
        <fullName evidence="1">Uncharacterized protein</fullName>
    </submittedName>
</protein>
<sequence length="286" mass="31931">MSTKIYNGFRLAEGTDLDAFKSKVRDVIDPLRDQEDIKLLAIETAKYVDSRWLAGDPILPGTAAAAYAQWAEAQSKMSVYDYDHDLNRFELSIGTDPGTGSIMIIARAENHVLLDAFEALPEVEEYGYWDNNDSYPEGVTRADWKIREAAWDRTLPGPRFSDSMDTWVLRDTVEIREEQRSVESFLPHIPDSEDRARSAGLDAYGDYLFRDQGIEVMKAVNHVVFGRGVSVRPVIDTIASYLPALTVELLTEGSHGAVIAEGYRGAVKAACAALYEQDKSELARKD</sequence>
<keyword evidence="2" id="KW-1185">Reference proteome</keyword>
<accession>B8HI00</accession>
<keyword evidence="1" id="KW-0614">Plasmid</keyword>
<dbReference type="EMBL" id="CP001342">
    <property type="protein sequence ID" value="ACL42047.1"/>
    <property type="molecule type" value="Genomic_DNA"/>
</dbReference>
<dbReference type="OrthoDB" id="5148344at2"/>
<organism evidence="1 2">
    <name type="scientific">Pseudarthrobacter chlorophenolicus (strain ATCC 700700 / DSM 12829 / CIP 107037 / JCM 12360 / KCTC 9906 / NCIMB 13794 / A6)</name>
    <name type="common">Arthrobacter chlorophenolicus</name>
    <dbReference type="NCBI Taxonomy" id="452863"/>
    <lineage>
        <taxon>Bacteria</taxon>
        <taxon>Bacillati</taxon>
        <taxon>Actinomycetota</taxon>
        <taxon>Actinomycetes</taxon>
        <taxon>Micrococcales</taxon>
        <taxon>Micrococcaceae</taxon>
        <taxon>Pseudarthrobacter</taxon>
    </lineage>
</organism>
<gene>
    <name evidence="1" type="ordered locus">Achl_4096</name>
</gene>
<dbReference type="Proteomes" id="UP000002505">
    <property type="component" value="Plasmid pACHL01"/>
</dbReference>
<reference evidence="1" key="1">
    <citation type="submission" date="2009-01" db="EMBL/GenBank/DDBJ databases">
        <title>Complete sequence of plasmid1 of Arthrobacter chlorophenolicus A6.</title>
        <authorList>
            <consortium name="US DOE Joint Genome Institute"/>
            <person name="Lucas S."/>
            <person name="Copeland A."/>
            <person name="Lapidus A."/>
            <person name="Glavina del Rio T."/>
            <person name="Tice H."/>
            <person name="Bruce D."/>
            <person name="Goodwin L."/>
            <person name="Pitluck S."/>
            <person name="Goltsman E."/>
            <person name="Clum A."/>
            <person name="Larimer F."/>
            <person name="Land M."/>
            <person name="Hauser L."/>
            <person name="Kyrpides N."/>
            <person name="Mikhailova N."/>
            <person name="Jansson J."/>
            <person name="Richardson P."/>
        </authorList>
    </citation>
    <scope>NUCLEOTIDE SEQUENCE [LARGE SCALE GENOMIC DNA]</scope>
    <source>
        <strain evidence="1">A6</strain>
        <plasmid evidence="1">pACHL01</plasmid>
    </source>
</reference>
<geneLocation type="plasmid" evidence="1 2">
    <name>pACHL01</name>
</geneLocation>
<proteinExistence type="predicted"/>
<name>B8HI00_PSECP</name>